<accession>A0A8J7ME07</accession>
<protein>
    <submittedName>
        <fullName evidence="2">Uncharacterized protein</fullName>
    </submittedName>
</protein>
<reference evidence="2" key="1">
    <citation type="submission" date="2021-01" db="EMBL/GenBank/DDBJ databases">
        <title>Modified the classification status of verrucomicrobia.</title>
        <authorList>
            <person name="Feng X."/>
        </authorList>
    </citation>
    <scope>NUCLEOTIDE SEQUENCE</scope>
    <source>
        <strain evidence="2">_KCTC 22039</strain>
    </source>
</reference>
<evidence type="ECO:0000313" key="3">
    <source>
        <dbReference type="Proteomes" id="UP000624703"/>
    </source>
</evidence>
<proteinExistence type="predicted"/>
<sequence>MKILPIIISLMAAGSAGLVCSCGGNEEEEKPVSSQPRSVLVGRVASVNKQGQHVQIRRYGSWRIPFGAIVTSQGDNGRMASLQPSRERLGEYISADIRSGEVEVGDGVYVMQLVDSESEAQSLTPKVAPGFGPVEPMVEEEL</sequence>
<gene>
    <name evidence="2" type="ORF">JIN82_10300</name>
</gene>
<dbReference type="Proteomes" id="UP000624703">
    <property type="component" value="Unassembled WGS sequence"/>
</dbReference>
<dbReference type="PROSITE" id="PS51257">
    <property type="entry name" value="PROKAR_LIPOPROTEIN"/>
    <property type="match status" value="1"/>
</dbReference>
<name>A0A8J7ME07_9BACT</name>
<dbReference type="AlphaFoldDB" id="A0A8J7ME07"/>
<evidence type="ECO:0000313" key="2">
    <source>
        <dbReference type="EMBL" id="MBK1791541.1"/>
    </source>
</evidence>
<keyword evidence="1" id="KW-0732">Signal</keyword>
<evidence type="ECO:0000256" key="1">
    <source>
        <dbReference type="SAM" id="SignalP"/>
    </source>
</evidence>
<keyword evidence="3" id="KW-1185">Reference proteome</keyword>
<organism evidence="2 3">
    <name type="scientific">Persicirhabdus sediminis</name>
    <dbReference type="NCBI Taxonomy" id="454144"/>
    <lineage>
        <taxon>Bacteria</taxon>
        <taxon>Pseudomonadati</taxon>
        <taxon>Verrucomicrobiota</taxon>
        <taxon>Verrucomicrobiia</taxon>
        <taxon>Verrucomicrobiales</taxon>
        <taxon>Verrucomicrobiaceae</taxon>
        <taxon>Persicirhabdus</taxon>
    </lineage>
</organism>
<dbReference type="EMBL" id="JAENIM010000039">
    <property type="protein sequence ID" value="MBK1791541.1"/>
    <property type="molecule type" value="Genomic_DNA"/>
</dbReference>
<feature type="signal peptide" evidence="1">
    <location>
        <begin position="1"/>
        <end position="21"/>
    </location>
</feature>
<comment type="caution">
    <text evidence="2">The sequence shown here is derived from an EMBL/GenBank/DDBJ whole genome shotgun (WGS) entry which is preliminary data.</text>
</comment>
<dbReference type="RefSeq" id="WP_200311541.1">
    <property type="nucleotide sequence ID" value="NZ_JAENIM010000039.1"/>
</dbReference>
<feature type="chain" id="PRO_5035247193" evidence="1">
    <location>
        <begin position="22"/>
        <end position="142"/>
    </location>
</feature>